<feature type="compositionally biased region" description="Polar residues" evidence="1">
    <location>
        <begin position="20"/>
        <end position="29"/>
    </location>
</feature>
<evidence type="ECO:0000256" key="1">
    <source>
        <dbReference type="SAM" id="MobiDB-lite"/>
    </source>
</evidence>
<dbReference type="AlphaFoldDB" id="A0A6C0M2Y9"/>
<feature type="compositionally biased region" description="Polar residues" evidence="1">
    <location>
        <begin position="1"/>
        <end position="13"/>
    </location>
</feature>
<dbReference type="EMBL" id="MN740633">
    <property type="protein sequence ID" value="QHU36194.1"/>
    <property type="molecule type" value="Genomic_DNA"/>
</dbReference>
<sequence length="70" mass="7339">MQTISFPNPNPRTSPAGFSGSFSANNQGYSGSGRVTVGNENRNLFLQGQVGGGWNSRPSFGGMVGGQIRF</sequence>
<protein>
    <submittedName>
        <fullName evidence="2">Uncharacterized protein</fullName>
    </submittedName>
</protein>
<proteinExistence type="predicted"/>
<name>A0A6C0M2Y9_9ZZZZ</name>
<feature type="region of interest" description="Disordered" evidence="1">
    <location>
        <begin position="1"/>
        <end position="35"/>
    </location>
</feature>
<reference evidence="2" key="1">
    <citation type="journal article" date="2020" name="Nature">
        <title>Giant virus diversity and host interactions through global metagenomics.</title>
        <authorList>
            <person name="Schulz F."/>
            <person name="Roux S."/>
            <person name="Paez-Espino D."/>
            <person name="Jungbluth S."/>
            <person name="Walsh D.A."/>
            <person name="Denef V.J."/>
            <person name="McMahon K.D."/>
            <person name="Konstantinidis K.T."/>
            <person name="Eloe-Fadrosh E.A."/>
            <person name="Kyrpides N.C."/>
            <person name="Woyke T."/>
        </authorList>
    </citation>
    <scope>NUCLEOTIDE SEQUENCE</scope>
    <source>
        <strain evidence="2">GVMAG-S-1035124-57</strain>
    </source>
</reference>
<accession>A0A6C0M2Y9</accession>
<evidence type="ECO:0000313" key="2">
    <source>
        <dbReference type="EMBL" id="QHU36194.1"/>
    </source>
</evidence>
<organism evidence="2">
    <name type="scientific">viral metagenome</name>
    <dbReference type="NCBI Taxonomy" id="1070528"/>
    <lineage>
        <taxon>unclassified sequences</taxon>
        <taxon>metagenomes</taxon>
        <taxon>organismal metagenomes</taxon>
    </lineage>
</organism>